<dbReference type="PROSITE" id="PS50837">
    <property type="entry name" value="NACHT"/>
    <property type="match status" value="1"/>
</dbReference>
<dbReference type="InterPro" id="IPR019775">
    <property type="entry name" value="WD40_repeat_CS"/>
</dbReference>
<evidence type="ECO:0000313" key="5">
    <source>
        <dbReference type="EMBL" id="KUJ22679.1"/>
    </source>
</evidence>
<feature type="repeat" description="WD" evidence="3">
    <location>
        <begin position="799"/>
        <end position="840"/>
    </location>
</feature>
<dbReference type="Pfam" id="PF06985">
    <property type="entry name" value="HET"/>
    <property type="match status" value="1"/>
</dbReference>
<evidence type="ECO:0000256" key="2">
    <source>
        <dbReference type="ARBA" id="ARBA00022737"/>
    </source>
</evidence>
<dbReference type="Gene3D" id="2.130.10.10">
    <property type="entry name" value="YVTN repeat-like/Quinoprotein amine dehydrogenase"/>
    <property type="match status" value="2"/>
</dbReference>
<dbReference type="GeneID" id="28827096"/>
<dbReference type="AlphaFoldDB" id="A0A194XRK1"/>
<dbReference type="InterPro" id="IPR007111">
    <property type="entry name" value="NACHT_NTPase"/>
</dbReference>
<proteinExistence type="predicted"/>
<evidence type="ECO:0000259" key="4">
    <source>
        <dbReference type="PROSITE" id="PS50837"/>
    </source>
</evidence>
<reference evidence="5 6" key="1">
    <citation type="submission" date="2015-10" db="EMBL/GenBank/DDBJ databases">
        <title>Full genome of DAOMC 229536 Phialocephala scopiformis, a fungal endophyte of spruce producing the potent anti-insectan compound rugulosin.</title>
        <authorList>
            <consortium name="DOE Joint Genome Institute"/>
            <person name="Walker A.K."/>
            <person name="Frasz S.L."/>
            <person name="Seifert K.A."/>
            <person name="Miller J.D."/>
            <person name="Mondo S.J."/>
            <person name="Labutti K."/>
            <person name="Lipzen A."/>
            <person name="Dockter R."/>
            <person name="Kennedy M."/>
            <person name="Grigoriev I.V."/>
            <person name="Spatafora J.W."/>
        </authorList>
    </citation>
    <scope>NUCLEOTIDE SEQUENCE [LARGE SCALE GENOMIC DNA]</scope>
    <source>
        <strain evidence="5 6">CBS 120377</strain>
    </source>
</reference>
<organism evidence="5 6">
    <name type="scientific">Mollisia scopiformis</name>
    <name type="common">Conifer needle endophyte fungus</name>
    <name type="synonym">Phialocephala scopiformis</name>
    <dbReference type="NCBI Taxonomy" id="149040"/>
    <lineage>
        <taxon>Eukaryota</taxon>
        <taxon>Fungi</taxon>
        <taxon>Dikarya</taxon>
        <taxon>Ascomycota</taxon>
        <taxon>Pezizomycotina</taxon>
        <taxon>Leotiomycetes</taxon>
        <taxon>Helotiales</taxon>
        <taxon>Mollisiaceae</taxon>
        <taxon>Mollisia</taxon>
    </lineage>
</organism>
<dbReference type="Gene3D" id="3.40.50.300">
    <property type="entry name" value="P-loop containing nucleotide triphosphate hydrolases"/>
    <property type="match status" value="1"/>
</dbReference>
<dbReference type="InterPro" id="IPR027417">
    <property type="entry name" value="P-loop_NTPase"/>
</dbReference>
<accession>A0A194XRK1</accession>
<dbReference type="SMART" id="SM00320">
    <property type="entry name" value="WD40"/>
    <property type="match status" value="5"/>
</dbReference>
<dbReference type="InterPro" id="IPR056884">
    <property type="entry name" value="NPHP3-like_N"/>
</dbReference>
<feature type="domain" description="NACHT" evidence="4">
    <location>
        <begin position="258"/>
        <end position="385"/>
    </location>
</feature>
<dbReference type="InterPro" id="IPR020472">
    <property type="entry name" value="WD40_PAC1"/>
</dbReference>
<dbReference type="Pfam" id="PF00400">
    <property type="entry name" value="WD40"/>
    <property type="match status" value="5"/>
</dbReference>
<gene>
    <name evidence="5" type="ORF">LY89DRAFT_704310</name>
</gene>
<dbReference type="Pfam" id="PF24883">
    <property type="entry name" value="NPHP3_N"/>
    <property type="match status" value="1"/>
</dbReference>
<dbReference type="PANTHER" id="PTHR19848">
    <property type="entry name" value="WD40 REPEAT PROTEIN"/>
    <property type="match status" value="1"/>
</dbReference>
<dbReference type="InterPro" id="IPR015943">
    <property type="entry name" value="WD40/YVTN_repeat-like_dom_sf"/>
</dbReference>
<dbReference type="PROSITE" id="PS50294">
    <property type="entry name" value="WD_REPEATS_REGION"/>
    <property type="match status" value="5"/>
</dbReference>
<evidence type="ECO:0000256" key="1">
    <source>
        <dbReference type="ARBA" id="ARBA00022574"/>
    </source>
</evidence>
<dbReference type="EMBL" id="KQ947406">
    <property type="protein sequence ID" value="KUJ22679.1"/>
    <property type="molecule type" value="Genomic_DNA"/>
</dbReference>
<dbReference type="PROSITE" id="PS00678">
    <property type="entry name" value="WD_REPEATS_1"/>
    <property type="match status" value="4"/>
</dbReference>
<dbReference type="KEGG" id="psco:LY89DRAFT_704310"/>
<name>A0A194XRK1_MOLSC</name>
<feature type="repeat" description="WD" evidence="3">
    <location>
        <begin position="715"/>
        <end position="756"/>
    </location>
</feature>
<feature type="repeat" description="WD" evidence="3">
    <location>
        <begin position="841"/>
        <end position="882"/>
    </location>
</feature>
<keyword evidence="6" id="KW-1185">Reference proteome</keyword>
<dbReference type="InParanoid" id="A0A194XRK1"/>
<dbReference type="OrthoDB" id="538223at2759"/>
<feature type="repeat" description="WD" evidence="3">
    <location>
        <begin position="757"/>
        <end position="798"/>
    </location>
</feature>
<dbReference type="Proteomes" id="UP000070700">
    <property type="component" value="Unassembled WGS sequence"/>
</dbReference>
<dbReference type="InterPro" id="IPR001680">
    <property type="entry name" value="WD40_rpt"/>
</dbReference>
<dbReference type="PANTHER" id="PTHR19848:SF8">
    <property type="entry name" value="F-BOX AND WD REPEAT DOMAIN CONTAINING 7"/>
    <property type="match status" value="1"/>
</dbReference>
<protein>
    <submittedName>
        <fullName evidence="5">WD40 repeat-like protein</fullName>
    </submittedName>
</protein>
<dbReference type="PRINTS" id="PR00320">
    <property type="entry name" value="GPROTEINBRPT"/>
</dbReference>
<keyword evidence="2" id="KW-0677">Repeat</keyword>
<evidence type="ECO:0000256" key="3">
    <source>
        <dbReference type="PROSITE-ProRule" id="PRU00221"/>
    </source>
</evidence>
<feature type="repeat" description="WD" evidence="3">
    <location>
        <begin position="883"/>
        <end position="910"/>
    </location>
</feature>
<dbReference type="PROSITE" id="PS50082">
    <property type="entry name" value="WD_REPEATS_2"/>
    <property type="match status" value="5"/>
</dbReference>
<dbReference type="RefSeq" id="XP_018077034.1">
    <property type="nucleotide sequence ID" value="XM_018217370.1"/>
</dbReference>
<keyword evidence="1 3" id="KW-0853">WD repeat</keyword>
<dbReference type="SUPFAM" id="SSF50978">
    <property type="entry name" value="WD40 repeat-like"/>
    <property type="match status" value="1"/>
</dbReference>
<evidence type="ECO:0000313" key="6">
    <source>
        <dbReference type="Proteomes" id="UP000070700"/>
    </source>
</evidence>
<dbReference type="InterPro" id="IPR036322">
    <property type="entry name" value="WD40_repeat_dom_sf"/>
</dbReference>
<dbReference type="InterPro" id="IPR010730">
    <property type="entry name" value="HET"/>
</dbReference>
<dbReference type="CDD" id="cd00200">
    <property type="entry name" value="WD40"/>
    <property type="match status" value="1"/>
</dbReference>
<dbReference type="STRING" id="149040.A0A194XRK1"/>
<sequence>MRLLQYNNDGDFNLIEFNESHIPEYAILSHTWEQDNSKEVTYAEVISGTGQNKDGFKKIRFCGEQARQDGLSYFWVDTCCINKQNKAELWHSINSMFRWYRNTSRCYVYLSDVSTRKRKVSDQPSEHTWDLSFRESRWFTRGWTLQELLALASFHIDERMQWIVYRETGKEEDKAYSLLGIFGVSMVPAYGEGVAKAFDRLWNRFRETQKCMQDLRPTDPRLDKQRIEATKGGLLQEAYRWVIETSDFQQWRTNQHYRLLWIKGDPGKGKTMLLCGITDELQNSLAKSALLSYFFCQATDSRINRAIAVLRASYDGAGKALFEDANAWVALTKVFSSILHDPNLVATYLIVDALDECVVDLPNLLCFIAQTSSVSSCVKWVVSSRNWPEIEKTLDTVMQKQRLCLELNADSVSTVVATFIQTKVHDLREKNKYTSETRDIIQQHLSLNAHGTFLWVALRILDQIKALEDSKLCMNVLAVVSTVYRPITINELVTLVKMPNGVNGQYKALAKIIGYYRSFLAIRERTIFFTPQEPLLRRAQDVHNTIFSRSLQVMSITLRRDIYNLSAPGISIDQVEPPDPDPLAAIRYSCLYWVDYLLGSRIIKDSTKNLEASSSVYRFLHQYFLYWLKALSLLKSVSEGFDKSPDLRAFIQDATRFAISTRSVIEQAPLQVYCSTLVFAPEKSIIRETFETYVPHWILRKPRVEAHWSATLQTLEGHSDGVWSVAFSPDGKQVVSGSHDQTVRLWDATTGALQQTLEGHSDGVMSVAFSPDGKQVVSGSVDETVRLWDATTGALQQTLEGHSSEVRSVAFSPDGKQVVSGSGDKTVRLWDATTGALQQTLEGHSNEVRSVAFSPDGKQVVSGSRDKTVRLWDATTGALQQTLEGHSDEVISVAFSPDGKQVVSGSRDKTTLEGHSSWVRSVAFSPDGKHIPTLHVSGEWLVEGTARYLWLPTNYRPTCEAVWGRIVVLGHSSGRLSFLQIQEGLHLLI</sequence>